<feature type="domain" description="Glycoside hydrolase family 3 N-terminal" evidence="7">
    <location>
        <begin position="69"/>
        <end position="385"/>
    </location>
</feature>
<evidence type="ECO:0000313" key="8">
    <source>
        <dbReference type="EMBL" id="KAB1064317.1"/>
    </source>
</evidence>
<name>A0A6N6M7U2_9FLAO</name>
<comment type="caution">
    <text evidence="8">The sequence shown here is derived from an EMBL/GenBank/DDBJ whole genome shotgun (WGS) entry which is preliminary data.</text>
</comment>
<dbReference type="GO" id="GO:0005975">
    <property type="term" value="P:carbohydrate metabolic process"/>
    <property type="evidence" value="ECO:0007669"/>
    <property type="project" value="InterPro"/>
</dbReference>
<keyword evidence="5" id="KW-0326">Glycosidase</keyword>
<dbReference type="InterPro" id="IPR019800">
    <property type="entry name" value="Glyco_hydro_3_AS"/>
</dbReference>
<dbReference type="PROSITE" id="PS00775">
    <property type="entry name" value="GLYCOSYL_HYDROL_F3"/>
    <property type="match status" value="1"/>
</dbReference>
<feature type="domain" description="Beta-lactamase-related" evidence="6">
    <location>
        <begin position="620"/>
        <end position="980"/>
    </location>
</feature>
<keyword evidence="9" id="KW-1185">Reference proteome</keyword>
<dbReference type="EMBL" id="WACR01000005">
    <property type="protein sequence ID" value="KAB1064317.1"/>
    <property type="molecule type" value="Genomic_DNA"/>
</dbReference>
<evidence type="ECO:0000256" key="4">
    <source>
        <dbReference type="ARBA" id="ARBA00022801"/>
    </source>
</evidence>
<dbReference type="InterPro" id="IPR001764">
    <property type="entry name" value="Glyco_hydro_3_N"/>
</dbReference>
<dbReference type="GO" id="GO:0009254">
    <property type="term" value="P:peptidoglycan turnover"/>
    <property type="evidence" value="ECO:0007669"/>
    <property type="project" value="TreeGrafter"/>
</dbReference>
<dbReference type="SUPFAM" id="SSF56601">
    <property type="entry name" value="beta-lactamase/transpeptidase-like"/>
    <property type="match status" value="1"/>
</dbReference>
<dbReference type="Gene3D" id="3.20.20.300">
    <property type="entry name" value="Glycoside hydrolase, family 3, N-terminal domain"/>
    <property type="match status" value="1"/>
</dbReference>
<dbReference type="PRINTS" id="PR00133">
    <property type="entry name" value="GLHYDRLASE3"/>
</dbReference>
<proteinExistence type="inferred from homology"/>
<evidence type="ECO:0000256" key="3">
    <source>
        <dbReference type="ARBA" id="ARBA00012663"/>
    </source>
</evidence>
<dbReference type="OrthoDB" id="9805821at2"/>
<dbReference type="Gene3D" id="3.40.50.1700">
    <property type="entry name" value="Glycoside hydrolase family 3 C-terminal domain"/>
    <property type="match status" value="1"/>
</dbReference>
<dbReference type="Pfam" id="PF00933">
    <property type="entry name" value="Glyco_hydro_3"/>
    <property type="match status" value="1"/>
</dbReference>
<dbReference type="PANTHER" id="PTHR30480">
    <property type="entry name" value="BETA-HEXOSAMINIDASE-RELATED"/>
    <property type="match status" value="1"/>
</dbReference>
<evidence type="ECO:0000259" key="6">
    <source>
        <dbReference type="Pfam" id="PF00144"/>
    </source>
</evidence>
<dbReference type="EC" id="3.2.1.52" evidence="3"/>
<dbReference type="InterPro" id="IPR036962">
    <property type="entry name" value="Glyco_hydro_3_N_sf"/>
</dbReference>
<sequence length="1005" mass="112566">MNWFIFCEFGMAKFATLISIKSMNKLYLSITLVLAFFAVSFHDWQKVHIDPDFETAKSPWADSVLDALTLEEKIGQLFMVAAYSNKGEPHAEEIDELIEKHNIGGLIFFQGTPIKQAKLTNRYQKKSTIPLLIGMDAEWGLSMRLDSAMRFPRSMMVSAADDDSLATELGRAMAQQLKRIGVHVNFAPVVDVNNNPNNPVINSRSFGEDKLRVVRMGKALSKGLQNEGVIAVAKHFPGHGDTKTDSHKELPNLPFDRNRLESLELFPFQELIDQGVGGVMVAHLNVPALVDQPNVPTTLSKSVVTDLLKKELNFNGLIFTDALNMKGVTDGRDGADVALEAFLAGNDVLLFPTEIPSAIKAIKNEVKRNDSLEKDLNERVLKILKAKEWTGATKFDSINLKNIGQSLNQPNHVQLNRDLNAKAQTLVHNNGDILPFGRLDSLNIANLYFGENDRFAFQDELQLYGNIKTVYSNKKPTSFERKLIREELENVDVVIASLHNTRLYPTGNFGITNESLSFIKELAKEKEVILVHFGNPYALRNYDALDSLSAILVSYEESEFAQHYAAEALFGAIPVSGKLPVTINQHYIAGSGSRTNKVKRFSYSEPQTAGLNPQVLTRIDSIAQHGIVEQAYPGCQILVARKGKVVYHKAMGRHTYEDNAKHVALTDIYDLASITKIAATVSSLMILNDRGELNVNNTLGDFIPEFVKGTEYENLKIKDILTHHAGLISWIPFYKNTLSNGVPRYDVYSVGQSELYPHRVAENFYIEKSYPDSIIKRIVETPLKKNQDYLYSDLGYYFMQRIIQKVTGQSLDEFATENIYKPIGMGTTRYLPREHFDLDRIVPTEYDVYFRQQLIHGDVHDPGAAMLGGVGGHAGLFSNANDLAKLMQTFLNKGSYGGVNIFSDSVIEKYTECLFCEDPEVKNRRGIGFDKPVRDDDGGPTCQCVSYASFGHTGFTGTMAWADPEQDIVYVFLSNRIYPSAANKKLITMDIRTDIMQVIYDSIEY</sequence>
<evidence type="ECO:0000256" key="5">
    <source>
        <dbReference type="ARBA" id="ARBA00023295"/>
    </source>
</evidence>
<dbReference type="InterPro" id="IPR036881">
    <property type="entry name" value="Glyco_hydro_3_C_sf"/>
</dbReference>
<keyword evidence="4 8" id="KW-0378">Hydrolase</keyword>
<dbReference type="Proteomes" id="UP000435357">
    <property type="component" value="Unassembled WGS sequence"/>
</dbReference>
<dbReference type="SUPFAM" id="SSF51445">
    <property type="entry name" value="(Trans)glycosidases"/>
    <property type="match status" value="1"/>
</dbReference>
<dbReference type="InterPro" id="IPR017853">
    <property type="entry name" value="GH"/>
</dbReference>
<accession>A0A6N6M7U2</accession>
<dbReference type="AlphaFoldDB" id="A0A6N6M7U2"/>
<evidence type="ECO:0000256" key="2">
    <source>
        <dbReference type="ARBA" id="ARBA00005336"/>
    </source>
</evidence>
<dbReference type="Pfam" id="PF00144">
    <property type="entry name" value="Beta-lactamase"/>
    <property type="match status" value="1"/>
</dbReference>
<organism evidence="8 9">
    <name type="scientific">Salibacter halophilus</name>
    <dbReference type="NCBI Taxonomy" id="1803916"/>
    <lineage>
        <taxon>Bacteria</taxon>
        <taxon>Pseudomonadati</taxon>
        <taxon>Bacteroidota</taxon>
        <taxon>Flavobacteriia</taxon>
        <taxon>Flavobacteriales</taxon>
        <taxon>Salibacteraceae</taxon>
        <taxon>Salibacter</taxon>
    </lineage>
</organism>
<evidence type="ECO:0000313" key="9">
    <source>
        <dbReference type="Proteomes" id="UP000435357"/>
    </source>
</evidence>
<dbReference type="InterPro" id="IPR050226">
    <property type="entry name" value="NagZ_Beta-hexosaminidase"/>
</dbReference>
<evidence type="ECO:0000259" key="7">
    <source>
        <dbReference type="Pfam" id="PF00933"/>
    </source>
</evidence>
<dbReference type="SUPFAM" id="SSF52279">
    <property type="entry name" value="Beta-D-glucan exohydrolase, C-terminal domain"/>
    <property type="match status" value="1"/>
</dbReference>
<protein>
    <recommendedName>
        <fullName evidence="3">beta-N-acetylhexosaminidase</fullName>
        <ecNumber evidence="3">3.2.1.52</ecNumber>
    </recommendedName>
</protein>
<evidence type="ECO:0000256" key="1">
    <source>
        <dbReference type="ARBA" id="ARBA00001231"/>
    </source>
</evidence>
<dbReference type="InterPro" id="IPR001466">
    <property type="entry name" value="Beta-lactam-related"/>
</dbReference>
<dbReference type="GO" id="GO:0004563">
    <property type="term" value="F:beta-N-acetylhexosaminidase activity"/>
    <property type="evidence" value="ECO:0007669"/>
    <property type="project" value="UniProtKB-EC"/>
</dbReference>
<gene>
    <name evidence="8" type="ORF">F3059_06340</name>
</gene>
<comment type="catalytic activity">
    <reaction evidence="1">
        <text>Hydrolysis of terminal non-reducing N-acetyl-D-hexosamine residues in N-acetyl-beta-D-hexosaminides.</text>
        <dbReference type="EC" id="3.2.1.52"/>
    </reaction>
</comment>
<dbReference type="PANTHER" id="PTHR30480:SF13">
    <property type="entry name" value="BETA-HEXOSAMINIDASE"/>
    <property type="match status" value="1"/>
</dbReference>
<dbReference type="InterPro" id="IPR012338">
    <property type="entry name" value="Beta-lactam/transpept-like"/>
</dbReference>
<comment type="similarity">
    <text evidence="2">Belongs to the glycosyl hydrolase 3 family.</text>
</comment>
<dbReference type="Gene3D" id="3.40.710.10">
    <property type="entry name" value="DD-peptidase/beta-lactamase superfamily"/>
    <property type="match status" value="1"/>
</dbReference>
<reference evidence="8 9" key="1">
    <citation type="submission" date="2019-09" db="EMBL/GenBank/DDBJ databases">
        <title>Genomes of Cryomorphaceae.</title>
        <authorList>
            <person name="Bowman J.P."/>
        </authorList>
    </citation>
    <scope>NUCLEOTIDE SEQUENCE [LARGE SCALE GENOMIC DNA]</scope>
    <source>
        <strain evidence="8 9">KCTC 52047</strain>
    </source>
</reference>